<name>A0ABM5SPV5_9GAMM</name>
<proteinExistence type="predicted"/>
<keyword evidence="3" id="KW-1185">Reference proteome</keyword>
<accession>A0ABM5SPV5</accession>
<dbReference type="Proteomes" id="UP000031883">
    <property type="component" value="Chromosome"/>
</dbReference>
<dbReference type="EMBL" id="CP009997">
    <property type="protein sequence ID" value="AJJ36461.1"/>
    <property type="molecule type" value="Genomic_DNA"/>
</dbReference>
<sequence length="254" mass="28414">MRFNNIYILFLSLLCTSGCMAKNNSISPPSDNQWVDVEIKAPNNTEAFPLVAFYTSDECKKERYNVDMKLYQLKGTQARNINMEIDKTSGNYRSQIPMDGGGQCKWRLSKVTLGIQYSRTEHLIKNGGGQIGTAVGIEVAFDDEGAKNGDYILTTNPLSLTPTYYPIITKKYLPSEITQLSLLGKEAFESYRINIINNENINIKLSPILDESKIVKKIGPKNRGVGNFFHIEYPDGSVTSNGEVTPDFEKLSSM</sequence>
<evidence type="ECO:0000313" key="3">
    <source>
        <dbReference type="Proteomes" id="UP000031883"/>
    </source>
</evidence>
<protein>
    <submittedName>
        <fullName evidence="2">Lipoprotein</fullName>
    </submittedName>
</protein>
<feature type="chain" id="PRO_5047473076" evidence="1">
    <location>
        <begin position="22"/>
        <end position="254"/>
    </location>
</feature>
<gene>
    <name evidence="2" type="ORF">CH54_3329</name>
</gene>
<dbReference type="RefSeq" id="WP_038630848.1">
    <property type="nucleotide sequence ID" value="NZ_CABHXS010000073.1"/>
</dbReference>
<organism evidence="2 3">
    <name type="scientific">Yersinia rochesterensis</name>
    <dbReference type="NCBI Taxonomy" id="1604335"/>
    <lineage>
        <taxon>Bacteria</taxon>
        <taxon>Pseudomonadati</taxon>
        <taxon>Pseudomonadota</taxon>
        <taxon>Gammaproteobacteria</taxon>
        <taxon>Enterobacterales</taxon>
        <taxon>Yersiniaceae</taxon>
        <taxon>Yersinia</taxon>
    </lineage>
</organism>
<keyword evidence="2" id="KW-0449">Lipoprotein</keyword>
<evidence type="ECO:0000256" key="1">
    <source>
        <dbReference type="SAM" id="SignalP"/>
    </source>
</evidence>
<evidence type="ECO:0000313" key="2">
    <source>
        <dbReference type="EMBL" id="AJJ36461.1"/>
    </source>
</evidence>
<keyword evidence="1" id="KW-0732">Signal</keyword>
<feature type="signal peptide" evidence="1">
    <location>
        <begin position="1"/>
        <end position="21"/>
    </location>
</feature>
<reference evidence="2 3" key="1">
    <citation type="journal article" date="2015" name="Genome Announc.">
        <title>Thirty-Two Complete Genome Assemblies of Nine Yersinia Species, Including Y. pestis, Y. pseudotuberculosis, and Y. enterocolitica.</title>
        <authorList>
            <person name="Johnson S.L."/>
            <person name="Daligault H.E."/>
            <person name="Davenport K.W."/>
            <person name="Jaissle J."/>
            <person name="Frey K.G."/>
            <person name="Ladner J.T."/>
            <person name="Broomall S.M."/>
            <person name="Bishop-Lilly K.A."/>
            <person name="Bruce D.C."/>
            <person name="Coyne S.R."/>
            <person name="Gibbons H.S."/>
            <person name="Lo C.C."/>
            <person name="Munk A.C."/>
            <person name="Rosenzweig C.N."/>
            <person name="Koroleva G.I."/>
            <person name="Palacios G.F."/>
            <person name="Redden C.L."/>
            <person name="Xu Y."/>
            <person name="Minogue T.D."/>
            <person name="Chain P.S."/>
        </authorList>
    </citation>
    <scope>NUCLEOTIDE SEQUENCE [LARGE SCALE GENOMIC DNA]</scope>
    <source>
        <strain evidence="2 3">Y231</strain>
    </source>
</reference>